<proteinExistence type="predicted"/>
<evidence type="ECO:0000313" key="2">
    <source>
        <dbReference type="Proteomes" id="UP000824533"/>
    </source>
</evidence>
<protein>
    <submittedName>
        <fullName evidence="1">Uncharacterized protein</fullName>
    </submittedName>
</protein>
<dbReference type="Proteomes" id="UP000824533">
    <property type="component" value="Linkage Group LG11"/>
</dbReference>
<reference evidence="1 2" key="1">
    <citation type="journal article" date="2021" name="Front. Genet.">
        <title>Chromosome-Level Genome Assembly Reveals Significant Gene Expansion in the Toll and IMD Signaling Pathways of Dendrolimus kikuchii.</title>
        <authorList>
            <person name="Zhou J."/>
            <person name="Wu P."/>
            <person name="Xiong Z."/>
            <person name="Liu N."/>
            <person name="Zhao N."/>
            <person name="Ji M."/>
            <person name="Qiu Y."/>
            <person name="Yang B."/>
        </authorList>
    </citation>
    <scope>NUCLEOTIDE SEQUENCE [LARGE SCALE GENOMIC DNA]</scope>
    <source>
        <strain evidence="1">Ann1</strain>
    </source>
</reference>
<organism evidence="1 2">
    <name type="scientific">Dendrolimus kikuchii</name>
    <dbReference type="NCBI Taxonomy" id="765133"/>
    <lineage>
        <taxon>Eukaryota</taxon>
        <taxon>Metazoa</taxon>
        <taxon>Ecdysozoa</taxon>
        <taxon>Arthropoda</taxon>
        <taxon>Hexapoda</taxon>
        <taxon>Insecta</taxon>
        <taxon>Pterygota</taxon>
        <taxon>Neoptera</taxon>
        <taxon>Endopterygota</taxon>
        <taxon>Lepidoptera</taxon>
        <taxon>Glossata</taxon>
        <taxon>Ditrysia</taxon>
        <taxon>Bombycoidea</taxon>
        <taxon>Lasiocampidae</taxon>
        <taxon>Dendrolimus</taxon>
    </lineage>
</organism>
<dbReference type="EMBL" id="CM034397">
    <property type="protein sequence ID" value="KAJ0177866.1"/>
    <property type="molecule type" value="Genomic_DNA"/>
</dbReference>
<name>A0ACC1D200_9NEOP</name>
<comment type="caution">
    <text evidence="1">The sequence shown here is derived from an EMBL/GenBank/DDBJ whole genome shotgun (WGS) entry which is preliminary data.</text>
</comment>
<keyword evidence="2" id="KW-1185">Reference proteome</keyword>
<evidence type="ECO:0000313" key="1">
    <source>
        <dbReference type="EMBL" id="KAJ0177866.1"/>
    </source>
</evidence>
<accession>A0ACC1D200</accession>
<gene>
    <name evidence="1" type="ORF">K1T71_006739</name>
</gene>
<sequence length="138" mass="15190">MFSKTLVLIALFSAVSAAPSQEILYSPVYDLTVQSKTTSSLFDIVCNIIQTAISSKISAVGIGVHLIEWIVSNISVIIFGAIAAFGVCKLTDLCKFNYEEYIPIASLKSYATPDRLETAERFLLTALDKYAEKKKRDI</sequence>